<organism evidence="5 6">
    <name type="scientific">Paractinoplanes hotanensis</name>
    <dbReference type="NCBI Taxonomy" id="2906497"/>
    <lineage>
        <taxon>Bacteria</taxon>
        <taxon>Bacillati</taxon>
        <taxon>Actinomycetota</taxon>
        <taxon>Actinomycetes</taxon>
        <taxon>Micromonosporales</taxon>
        <taxon>Micromonosporaceae</taxon>
        <taxon>Paractinoplanes</taxon>
    </lineage>
</organism>
<protein>
    <submittedName>
        <fullName evidence="5">GPP34 family phosphoprotein</fullName>
    </submittedName>
</protein>
<dbReference type="InterPro" id="IPR038261">
    <property type="entry name" value="GPP34-like_sf"/>
</dbReference>
<gene>
    <name evidence="5" type="ORF">LXN57_11315</name>
</gene>
<evidence type="ECO:0000256" key="1">
    <source>
        <dbReference type="ARBA" id="ARBA00004255"/>
    </source>
</evidence>
<name>A0ABT0XWJ2_9ACTN</name>
<reference evidence="5 6" key="1">
    <citation type="submission" date="2022-06" db="EMBL/GenBank/DDBJ databases">
        <title>Actinoplanes abujensis sp. nov., isolated from Nigerian arid soil.</title>
        <authorList>
            <person name="Ding P."/>
        </authorList>
    </citation>
    <scope>NUCLEOTIDE SEQUENCE [LARGE SCALE GENOMIC DNA]</scope>
    <source>
        <strain evidence="6">TRM88002</strain>
    </source>
</reference>
<evidence type="ECO:0000256" key="3">
    <source>
        <dbReference type="ARBA" id="ARBA00023121"/>
    </source>
</evidence>
<dbReference type="Gene3D" id="1.10.3630.10">
    <property type="entry name" value="yeast vps74-n-term truncation variant domain like"/>
    <property type="match status" value="1"/>
</dbReference>
<comment type="subcellular location">
    <subcellularLocation>
        <location evidence="1">Golgi apparatus membrane</location>
        <topology evidence="1">Peripheral membrane protein</topology>
        <orientation evidence="1">Cytoplasmic side</orientation>
    </subcellularLocation>
</comment>
<accession>A0ABT0XWJ2</accession>
<comment type="caution">
    <text evidence="5">The sequence shown here is derived from an EMBL/GenBank/DDBJ whole genome shotgun (WGS) entry which is preliminary data.</text>
</comment>
<dbReference type="EMBL" id="JAMQOL010000013">
    <property type="protein sequence ID" value="MCM4078156.1"/>
    <property type="molecule type" value="Genomic_DNA"/>
</dbReference>
<keyword evidence="3" id="KW-0446">Lipid-binding</keyword>
<evidence type="ECO:0000313" key="6">
    <source>
        <dbReference type="Proteomes" id="UP001523216"/>
    </source>
</evidence>
<keyword evidence="4" id="KW-0472">Membrane</keyword>
<dbReference type="Pfam" id="PF05719">
    <property type="entry name" value="GPP34"/>
    <property type="match status" value="1"/>
</dbReference>
<dbReference type="InterPro" id="IPR008628">
    <property type="entry name" value="GPP34-like"/>
</dbReference>
<sequence length="248" mass="25060">MAERTHEPALGPAILAEDLLLLLFQPESPARDMGVVVGESTLSDVLAGAVLADLGLGQQVRILPGGGGSTRVEAVAHRPPADDILRSAWDYLAAGPKGLQAAVAAIGPALRGALLDRLVERGDIRRSSRTVLGLVPVEVLEDGGTGRRDGLLSGVRSVLVDGVESQPRLAALAALLSGSGTLPQFGPGIPWTASVIARAMKIEQESGGAEAAAEAIARTIASAIDSAGMVAATAVPTRQSHGPSGSAG</sequence>
<evidence type="ECO:0000256" key="2">
    <source>
        <dbReference type="ARBA" id="ARBA00023034"/>
    </source>
</evidence>
<proteinExistence type="predicted"/>
<dbReference type="RefSeq" id="WP_251798000.1">
    <property type="nucleotide sequence ID" value="NZ_JAMQOL010000013.1"/>
</dbReference>
<evidence type="ECO:0000313" key="5">
    <source>
        <dbReference type="EMBL" id="MCM4078156.1"/>
    </source>
</evidence>
<evidence type="ECO:0000256" key="4">
    <source>
        <dbReference type="ARBA" id="ARBA00023136"/>
    </source>
</evidence>
<dbReference type="Proteomes" id="UP001523216">
    <property type="component" value="Unassembled WGS sequence"/>
</dbReference>
<keyword evidence="6" id="KW-1185">Reference proteome</keyword>
<keyword evidence="2" id="KW-0333">Golgi apparatus</keyword>